<keyword evidence="4" id="KW-0807">Transducer</keyword>
<dbReference type="PROSITE" id="PS50885">
    <property type="entry name" value="HAMP"/>
    <property type="match status" value="2"/>
</dbReference>
<dbReference type="Pfam" id="PF00672">
    <property type="entry name" value="HAMP"/>
    <property type="match status" value="1"/>
</dbReference>
<dbReference type="SUPFAM" id="SSF58104">
    <property type="entry name" value="Methyl-accepting chemotaxis protein (MCP) signaling domain"/>
    <property type="match status" value="1"/>
</dbReference>
<comment type="subcellular location">
    <subcellularLocation>
        <location evidence="1">Membrane</location>
    </subcellularLocation>
</comment>
<feature type="region of interest" description="Disordered" evidence="6">
    <location>
        <begin position="422"/>
        <end position="444"/>
    </location>
</feature>
<feature type="domain" description="HAMP" evidence="11">
    <location>
        <begin position="365"/>
        <end position="418"/>
    </location>
</feature>
<dbReference type="SUPFAM" id="SSF158472">
    <property type="entry name" value="HAMP domain-like"/>
    <property type="match status" value="1"/>
</dbReference>
<keyword evidence="5" id="KW-0175">Coiled coil</keyword>
<dbReference type="InterPro" id="IPR004089">
    <property type="entry name" value="MCPsignal_dom"/>
</dbReference>
<dbReference type="FunFam" id="1.10.287.950:FF:000001">
    <property type="entry name" value="Methyl-accepting chemotaxis sensory transducer"/>
    <property type="match status" value="1"/>
</dbReference>
<evidence type="ECO:0000256" key="3">
    <source>
        <dbReference type="ARBA" id="ARBA00029447"/>
    </source>
</evidence>
<dbReference type="GO" id="GO:0004888">
    <property type="term" value="F:transmembrane signaling receptor activity"/>
    <property type="evidence" value="ECO:0007669"/>
    <property type="project" value="InterPro"/>
</dbReference>
<evidence type="ECO:0000256" key="2">
    <source>
        <dbReference type="ARBA" id="ARBA00022500"/>
    </source>
</evidence>
<sequence length="832" mass="89318">MLISRKLPMAAALLTIMSIGASSIVSLQIGSSAVNEKIVEKLEAVVDGRRNQLETFLANLQQDLTATSQNNLMRIALEGFKYDWGFLGADVSEELKRRYISENPFPAGERQKYDTAQKPDAAKISSYDQSHERYHGQLREMASSRGWEDFYLVDMSGNVMYSVNKYDDYASNLRSDAMKGTGLGKVFQGIVGDNITDRTVFADYEPYAPINGQPAAFMGHALNSQMGMVGVIIIRVPSGKIAEIMSNTAGLGQTGETVLLNSNGYLISDSIRTPENDMLAVQVDSDVQRNAQGSAVVVGSLEGYRNMDSSVAMTGVKFDGADWTVAALIDKSEAGASMVMMRNAILGVALLLLLGALAVSIWFSRSLTKPIEALVANMRRLAEGDTSIELAGENRKDEIGEMVRSVAVFRNAAIEKVELERAADENRSQTEKRRQERETAEAEQTRLMQEAVDSLAGGLHKLSEGDLTIRLETPFIDSLDRLRLDFNASVEKLNETLSDVTENIHGINGDTGELRAAADDLSRRTEQQAASLEQTSAALDQITATVKNSSERADEATSKVAEAKQSTDTSSKVVSQAINAMGRIEEASGEISKIINVIDEIAFQTNLLALNAGVEAARAGEAGKGFAVVAQEVRELAQRSATAAKDIKGLINKSGEEVKSGVTLVRETGEALSMIAEHVTAINDQINSIATAAREQANGLTEINSAVNQMDQVTQQNAAMVEETTAVTHRLTSGAASLEGLVRQFTLTGGSRPVAVSTQAAMPGPAKHTPASAAPKPAVRSRPVANAISESTTNSRPVQSPARNMLNTVARAFGGGKSNNPTAASQDDWEEF</sequence>
<feature type="compositionally biased region" description="Polar residues" evidence="6">
    <location>
        <begin position="788"/>
        <end position="807"/>
    </location>
</feature>
<evidence type="ECO:0000256" key="5">
    <source>
        <dbReference type="SAM" id="Coils"/>
    </source>
</evidence>
<dbReference type="PANTHER" id="PTHR43531:SF11">
    <property type="entry name" value="METHYL-ACCEPTING CHEMOTAXIS PROTEIN 3"/>
    <property type="match status" value="1"/>
</dbReference>
<dbReference type="SMART" id="SM00283">
    <property type="entry name" value="MA"/>
    <property type="match status" value="1"/>
</dbReference>
<dbReference type="InterPro" id="IPR051310">
    <property type="entry name" value="MCP_chemotaxis"/>
</dbReference>
<dbReference type="GO" id="GO:0016020">
    <property type="term" value="C:membrane"/>
    <property type="evidence" value="ECO:0007669"/>
    <property type="project" value="UniProtKB-SubCell"/>
</dbReference>
<proteinExistence type="inferred from homology"/>
<feature type="transmembrane region" description="Helical" evidence="7">
    <location>
        <begin position="344"/>
        <end position="363"/>
    </location>
</feature>
<dbReference type="RefSeq" id="WP_244577903.1">
    <property type="nucleotide sequence ID" value="NZ_OCPC01000004.1"/>
</dbReference>
<feature type="signal peptide" evidence="8">
    <location>
        <begin position="1"/>
        <end position="27"/>
    </location>
</feature>
<evidence type="ECO:0000256" key="1">
    <source>
        <dbReference type="ARBA" id="ARBA00004370"/>
    </source>
</evidence>
<dbReference type="Gene3D" id="1.10.287.950">
    <property type="entry name" value="Methyl-accepting chemotaxis protein"/>
    <property type="match status" value="1"/>
</dbReference>
<dbReference type="InterPro" id="IPR000727">
    <property type="entry name" value="T_SNARE_dom"/>
</dbReference>
<dbReference type="EMBL" id="OCPC01000004">
    <property type="protein sequence ID" value="SOE17984.1"/>
    <property type="molecule type" value="Genomic_DNA"/>
</dbReference>
<dbReference type="GO" id="GO:0006935">
    <property type="term" value="P:chemotaxis"/>
    <property type="evidence" value="ECO:0007669"/>
    <property type="project" value="UniProtKB-KW"/>
</dbReference>
<evidence type="ECO:0000256" key="4">
    <source>
        <dbReference type="PROSITE-ProRule" id="PRU00284"/>
    </source>
</evidence>
<name>A0A286IFB1_9HYPH</name>
<dbReference type="Proteomes" id="UP000219465">
    <property type="component" value="Unassembled WGS sequence"/>
</dbReference>
<dbReference type="SMART" id="SM00304">
    <property type="entry name" value="HAMP"/>
    <property type="match status" value="2"/>
</dbReference>
<dbReference type="InterPro" id="IPR003660">
    <property type="entry name" value="HAMP_dom"/>
</dbReference>
<dbReference type="PROSITE" id="PS50111">
    <property type="entry name" value="CHEMOTAXIS_TRANSDUC_2"/>
    <property type="match status" value="1"/>
</dbReference>
<dbReference type="Pfam" id="PF00015">
    <property type="entry name" value="MCPsignal"/>
    <property type="match status" value="1"/>
</dbReference>
<dbReference type="CDD" id="cd06225">
    <property type="entry name" value="HAMP"/>
    <property type="match status" value="1"/>
</dbReference>
<organism evidence="12 13">
    <name type="scientific">Hoeflea halophila</name>
    <dbReference type="NCBI Taxonomy" id="714899"/>
    <lineage>
        <taxon>Bacteria</taxon>
        <taxon>Pseudomonadati</taxon>
        <taxon>Pseudomonadota</taxon>
        <taxon>Alphaproteobacteria</taxon>
        <taxon>Hyphomicrobiales</taxon>
        <taxon>Rhizobiaceae</taxon>
        <taxon>Hoeflea</taxon>
    </lineage>
</organism>
<dbReference type="AlphaFoldDB" id="A0A286IFB1"/>
<dbReference type="PROSITE" id="PS50192">
    <property type="entry name" value="T_SNARE"/>
    <property type="match status" value="1"/>
</dbReference>
<evidence type="ECO:0000313" key="12">
    <source>
        <dbReference type="EMBL" id="SOE17984.1"/>
    </source>
</evidence>
<feature type="domain" description="Methyl-accepting transducer" evidence="9">
    <location>
        <begin position="503"/>
        <end position="732"/>
    </location>
</feature>
<evidence type="ECO:0000259" key="10">
    <source>
        <dbReference type="PROSITE" id="PS50192"/>
    </source>
</evidence>
<dbReference type="Gene3D" id="1.10.8.500">
    <property type="entry name" value="HAMP domain in histidine kinase"/>
    <property type="match status" value="1"/>
</dbReference>
<keyword evidence="7" id="KW-0812">Transmembrane</keyword>
<dbReference type="PRINTS" id="PR00260">
    <property type="entry name" value="CHEMTRNSDUCR"/>
</dbReference>
<feature type="region of interest" description="Disordered" evidence="6">
    <location>
        <begin position="106"/>
        <end position="129"/>
    </location>
</feature>
<evidence type="ECO:0000259" key="11">
    <source>
        <dbReference type="PROSITE" id="PS50885"/>
    </source>
</evidence>
<dbReference type="GO" id="GO:0007165">
    <property type="term" value="P:signal transduction"/>
    <property type="evidence" value="ECO:0007669"/>
    <property type="project" value="UniProtKB-KW"/>
</dbReference>
<keyword evidence="7" id="KW-0472">Membrane</keyword>
<reference evidence="13" key="1">
    <citation type="submission" date="2017-08" db="EMBL/GenBank/DDBJ databases">
        <authorList>
            <person name="Varghese N."/>
            <person name="Submissions S."/>
        </authorList>
    </citation>
    <scope>NUCLEOTIDE SEQUENCE [LARGE SCALE GENOMIC DNA]</scope>
    <source>
        <strain evidence="13">KCTC 23107</strain>
    </source>
</reference>
<protein>
    <submittedName>
        <fullName evidence="12">Methyl-accepting chemotaxis protein</fullName>
    </submittedName>
</protein>
<keyword evidence="8" id="KW-0732">Signal</keyword>
<evidence type="ECO:0000256" key="7">
    <source>
        <dbReference type="SAM" id="Phobius"/>
    </source>
</evidence>
<dbReference type="PANTHER" id="PTHR43531">
    <property type="entry name" value="PROTEIN ICFG"/>
    <property type="match status" value="1"/>
</dbReference>
<gene>
    <name evidence="12" type="ORF">SAMN05877838_2892</name>
</gene>
<evidence type="ECO:0000256" key="6">
    <source>
        <dbReference type="SAM" id="MobiDB-lite"/>
    </source>
</evidence>
<evidence type="ECO:0000256" key="8">
    <source>
        <dbReference type="SAM" id="SignalP"/>
    </source>
</evidence>
<keyword evidence="7" id="KW-1133">Transmembrane helix</keyword>
<keyword evidence="2" id="KW-0145">Chemotaxis</keyword>
<feature type="domain" description="T-SNARE coiled-coil homology" evidence="10">
    <location>
        <begin position="494"/>
        <end position="556"/>
    </location>
</feature>
<feature type="compositionally biased region" description="Basic and acidic residues" evidence="6">
    <location>
        <begin position="109"/>
        <end position="121"/>
    </location>
</feature>
<keyword evidence="13" id="KW-1185">Reference proteome</keyword>
<feature type="chain" id="PRO_5013171428" evidence="8">
    <location>
        <begin position="28"/>
        <end position="832"/>
    </location>
</feature>
<evidence type="ECO:0000259" key="9">
    <source>
        <dbReference type="PROSITE" id="PS50111"/>
    </source>
</evidence>
<feature type="coiled-coil region" evidence="5">
    <location>
        <begin position="539"/>
        <end position="566"/>
    </location>
</feature>
<dbReference type="CDD" id="cd11386">
    <property type="entry name" value="MCP_signal"/>
    <property type="match status" value="1"/>
</dbReference>
<accession>A0A286IFB1</accession>
<evidence type="ECO:0000313" key="13">
    <source>
        <dbReference type="Proteomes" id="UP000219465"/>
    </source>
</evidence>
<dbReference type="Gene3D" id="3.30.450.20">
    <property type="entry name" value="PAS domain"/>
    <property type="match status" value="1"/>
</dbReference>
<comment type="similarity">
    <text evidence="3">Belongs to the methyl-accepting chemotaxis (MCP) protein family.</text>
</comment>
<feature type="region of interest" description="Disordered" evidence="6">
    <location>
        <begin position="759"/>
        <end position="832"/>
    </location>
</feature>
<dbReference type="InterPro" id="IPR004090">
    <property type="entry name" value="Chemotax_Me-accpt_rcpt"/>
</dbReference>
<feature type="domain" description="HAMP" evidence="11">
    <location>
        <begin position="446"/>
        <end position="498"/>
    </location>
</feature>